<dbReference type="SUPFAM" id="SSF53613">
    <property type="entry name" value="Ribokinase-like"/>
    <property type="match status" value="1"/>
</dbReference>
<dbReference type="EMBL" id="VIIS01001606">
    <property type="protein sequence ID" value="KAF0295636.1"/>
    <property type="molecule type" value="Genomic_DNA"/>
</dbReference>
<keyword evidence="7" id="KW-0732">Signal</keyword>
<evidence type="ECO:0000256" key="6">
    <source>
        <dbReference type="ARBA" id="ARBA00023152"/>
    </source>
</evidence>
<name>A0A6A4VGS9_AMPAM</name>
<feature type="chain" id="PRO_5036168120" evidence="7">
    <location>
        <begin position="28"/>
        <end position="477"/>
    </location>
</feature>
<dbReference type="AlphaFoldDB" id="A0A6A4VGS9"/>
<evidence type="ECO:0000256" key="2">
    <source>
        <dbReference type="ARBA" id="ARBA00022679"/>
    </source>
</evidence>
<keyword evidence="4 8" id="KW-0418">Kinase</keyword>
<dbReference type="Proteomes" id="UP000440578">
    <property type="component" value="Unassembled WGS sequence"/>
</dbReference>
<evidence type="ECO:0000256" key="1">
    <source>
        <dbReference type="ARBA" id="ARBA00022490"/>
    </source>
</evidence>
<keyword evidence="3" id="KW-0479">Metal-binding</keyword>
<dbReference type="InterPro" id="IPR007666">
    <property type="entry name" value="ADP_PFK/GK"/>
</dbReference>
<dbReference type="PANTHER" id="PTHR21208:SF1">
    <property type="entry name" value="ADP-DEPENDENT GLUCOKINASE"/>
    <property type="match status" value="1"/>
</dbReference>
<gene>
    <name evidence="8" type="primary">ADPGK_1</name>
    <name evidence="8" type="ORF">FJT64_006881</name>
</gene>
<dbReference type="InterPro" id="IPR029056">
    <property type="entry name" value="Ribokinase-like"/>
</dbReference>
<protein>
    <submittedName>
        <fullName evidence="8">ADP-dependent glucokinase</fullName>
    </submittedName>
</protein>
<keyword evidence="5" id="KW-0460">Magnesium</keyword>
<evidence type="ECO:0000256" key="3">
    <source>
        <dbReference type="ARBA" id="ARBA00022723"/>
    </source>
</evidence>
<keyword evidence="2" id="KW-0808">Transferase</keyword>
<keyword evidence="1" id="KW-0963">Cytoplasm</keyword>
<proteinExistence type="predicted"/>
<dbReference type="EMBL" id="VIIS01001606">
    <property type="protein sequence ID" value="KAF0295637.1"/>
    <property type="molecule type" value="Genomic_DNA"/>
</dbReference>
<evidence type="ECO:0000313" key="8">
    <source>
        <dbReference type="EMBL" id="KAF0295637.1"/>
    </source>
</evidence>
<dbReference type="GO" id="GO:0006096">
    <property type="term" value="P:glycolytic process"/>
    <property type="evidence" value="ECO:0007669"/>
    <property type="project" value="UniProtKB-KW"/>
</dbReference>
<dbReference type="PANTHER" id="PTHR21208">
    <property type="entry name" value="ADP-DEPENDENT GLUCOKINASE"/>
    <property type="match status" value="1"/>
</dbReference>
<dbReference type="GO" id="GO:0046872">
    <property type="term" value="F:metal ion binding"/>
    <property type="evidence" value="ECO:0007669"/>
    <property type="project" value="UniProtKB-KW"/>
</dbReference>
<dbReference type="GO" id="GO:0006006">
    <property type="term" value="P:glucose metabolic process"/>
    <property type="evidence" value="ECO:0007669"/>
    <property type="project" value="TreeGrafter"/>
</dbReference>
<evidence type="ECO:0000256" key="7">
    <source>
        <dbReference type="SAM" id="SignalP"/>
    </source>
</evidence>
<evidence type="ECO:0000256" key="5">
    <source>
        <dbReference type="ARBA" id="ARBA00022842"/>
    </source>
</evidence>
<sequence>MGSGGRLQWAAVSVAVVLLAVWYRQPADRLDAVLESLLRAERLTAAPEVTADRPAPRVAVGYGGCMDLFARALSVLDDGQCQVRPAHHGFLKDRRQLQQTFLYFFQHGAAAERYISDGSLFAELVALARKAPDARYEVGGNAPVMAARFAREGCSVLLGSGRYAGQHVPERVEVVGPQTPQPDIHLILEYAANTQWCRQATTRANRFIIHSDVANPTLSALEDFGEALKKFDPDMLVVSGLQMMDNFPFKEGARRQRLELLRQQLVSQQSRTKIHFEMASFTDTQLLTEMLELVTPYVDSMGMNEQELPNLQSMLLYGNVSLVSDANPRVAGVLDQMRDVMRALGDVTPGAGSGRRPLTRLHVHTLAFQAIMTRRDSIWKNSMSAAARASLTAHRHICGTKQVDTRKARLIMDDSFSVSSEPGSRRVPFDPSRPVSCWTEGQYEMCVAPVLVCTEVYQTAGGGDNISSAGLVPQILG</sequence>
<organism evidence="8 9">
    <name type="scientific">Amphibalanus amphitrite</name>
    <name type="common">Striped barnacle</name>
    <name type="synonym">Balanus amphitrite</name>
    <dbReference type="NCBI Taxonomy" id="1232801"/>
    <lineage>
        <taxon>Eukaryota</taxon>
        <taxon>Metazoa</taxon>
        <taxon>Ecdysozoa</taxon>
        <taxon>Arthropoda</taxon>
        <taxon>Crustacea</taxon>
        <taxon>Multicrustacea</taxon>
        <taxon>Cirripedia</taxon>
        <taxon>Thoracica</taxon>
        <taxon>Thoracicalcarea</taxon>
        <taxon>Balanomorpha</taxon>
        <taxon>Balanoidea</taxon>
        <taxon>Balanidae</taxon>
        <taxon>Amphibalaninae</taxon>
        <taxon>Amphibalanus</taxon>
    </lineage>
</organism>
<dbReference type="Pfam" id="PF04587">
    <property type="entry name" value="ADP_PFK_GK"/>
    <property type="match status" value="1"/>
</dbReference>
<accession>A0A6A4VGS9</accession>
<dbReference type="GO" id="GO:0005783">
    <property type="term" value="C:endoplasmic reticulum"/>
    <property type="evidence" value="ECO:0007669"/>
    <property type="project" value="TreeGrafter"/>
</dbReference>
<dbReference type="OrthoDB" id="5847021at2759"/>
<feature type="signal peptide" evidence="7">
    <location>
        <begin position="1"/>
        <end position="27"/>
    </location>
</feature>
<evidence type="ECO:0000313" key="9">
    <source>
        <dbReference type="Proteomes" id="UP000440578"/>
    </source>
</evidence>
<keyword evidence="9" id="KW-1185">Reference proteome</keyword>
<reference evidence="8 9" key="1">
    <citation type="submission" date="2019-07" db="EMBL/GenBank/DDBJ databases">
        <title>Draft genome assembly of a fouling barnacle, Amphibalanus amphitrite (Darwin, 1854): The first reference genome for Thecostraca.</title>
        <authorList>
            <person name="Kim W."/>
        </authorList>
    </citation>
    <scope>NUCLEOTIDE SEQUENCE [LARGE SCALE GENOMIC DNA]</scope>
    <source>
        <strain evidence="8">SNU_AA5</strain>
        <tissue evidence="8">Soma without cirri and trophi</tissue>
    </source>
</reference>
<dbReference type="GO" id="GO:0043843">
    <property type="term" value="F:ADP-specific glucokinase activity"/>
    <property type="evidence" value="ECO:0007669"/>
    <property type="project" value="TreeGrafter"/>
</dbReference>
<dbReference type="Gene3D" id="3.40.1190.20">
    <property type="match status" value="1"/>
</dbReference>
<evidence type="ECO:0000256" key="4">
    <source>
        <dbReference type="ARBA" id="ARBA00022777"/>
    </source>
</evidence>
<comment type="caution">
    <text evidence="8">The sequence shown here is derived from an EMBL/GenBank/DDBJ whole genome shotgun (WGS) entry which is preliminary data.</text>
</comment>
<dbReference type="PROSITE" id="PS51255">
    <property type="entry name" value="ADPK"/>
    <property type="match status" value="1"/>
</dbReference>
<keyword evidence="6" id="KW-0324">Glycolysis</keyword>